<evidence type="ECO:0000313" key="3">
    <source>
        <dbReference type="Proteomes" id="UP000815325"/>
    </source>
</evidence>
<dbReference type="EMBL" id="MU069611">
    <property type="protein sequence ID" value="KAF5837567.1"/>
    <property type="molecule type" value="Genomic_DNA"/>
</dbReference>
<dbReference type="Pfam" id="PF07002">
    <property type="entry name" value="Copine"/>
    <property type="match status" value="1"/>
</dbReference>
<gene>
    <name evidence="2" type="ORF">DUNSADRAFT_4203</name>
</gene>
<dbReference type="InterPro" id="IPR010734">
    <property type="entry name" value="Copine_C"/>
</dbReference>
<keyword evidence="3" id="KW-1185">Reference proteome</keyword>
<comment type="caution">
    <text evidence="2">The sequence shown here is derived from an EMBL/GenBank/DDBJ whole genome shotgun (WGS) entry which is preliminary data.</text>
</comment>
<organism evidence="2 3">
    <name type="scientific">Dunaliella salina</name>
    <name type="common">Green alga</name>
    <name type="synonym">Protococcus salinus</name>
    <dbReference type="NCBI Taxonomy" id="3046"/>
    <lineage>
        <taxon>Eukaryota</taxon>
        <taxon>Viridiplantae</taxon>
        <taxon>Chlorophyta</taxon>
        <taxon>core chlorophytes</taxon>
        <taxon>Chlorophyceae</taxon>
        <taxon>CS clade</taxon>
        <taxon>Chlamydomonadales</taxon>
        <taxon>Dunaliellaceae</taxon>
        <taxon>Dunaliella</taxon>
    </lineage>
</organism>
<dbReference type="Proteomes" id="UP000815325">
    <property type="component" value="Unassembled WGS sequence"/>
</dbReference>
<evidence type="ECO:0000259" key="1">
    <source>
        <dbReference type="Pfam" id="PF07002"/>
    </source>
</evidence>
<protein>
    <recommendedName>
        <fullName evidence="1">Copine C-terminal domain-containing protein</fullName>
    </recommendedName>
</protein>
<evidence type="ECO:0000313" key="2">
    <source>
        <dbReference type="EMBL" id="KAF5837567.1"/>
    </source>
</evidence>
<sequence length="48" mass="5395">MPNPYEQAITIIGRTLEAFDDDNLIPVYGFGDVMTQDRSVFSFLPGDQ</sequence>
<dbReference type="InterPro" id="IPR052079">
    <property type="entry name" value="E3_ligase/Copine_domain"/>
</dbReference>
<feature type="domain" description="Copine C-terminal" evidence="1">
    <location>
        <begin position="2"/>
        <end position="40"/>
    </location>
</feature>
<reference evidence="2" key="1">
    <citation type="submission" date="2017-08" db="EMBL/GenBank/DDBJ databases">
        <authorList>
            <person name="Polle J.E."/>
            <person name="Barry K."/>
            <person name="Cushman J."/>
            <person name="Schmutz J."/>
            <person name="Tran D."/>
            <person name="Hathwaick L.T."/>
            <person name="Yim W.C."/>
            <person name="Jenkins J."/>
            <person name="Mckie-Krisberg Z.M."/>
            <person name="Prochnik S."/>
            <person name="Lindquist E."/>
            <person name="Dockter R.B."/>
            <person name="Adam C."/>
            <person name="Molina H."/>
            <person name="Bunkerborg J."/>
            <person name="Jin E."/>
            <person name="Buchheim M."/>
            <person name="Magnuson J."/>
        </authorList>
    </citation>
    <scope>NUCLEOTIDE SEQUENCE</scope>
    <source>
        <strain evidence="2">CCAP 19/18</strain>
    </source>
</reference>
<accession>A0ABQ7GSI7</accession>
<dbReference type="PANTHER" id="PTHR45751:SF11">
    <property type="entry name" value="COPINE FAMILY PROTEIN 2"/>
    <property type="match status" value="1"/>
</dbReference>
<dbReference type="PANTHER" id="PTHR45751">
    <property type="entry name" value="COPINE FAMILY PROTEIN 1"/>
    <property type="match status" value="1"/>
</dbReference>
<name>A0ABQ7GSI7_DUNSA</name>
<proteinExistence type="predicted"/>